<evidence type="ECO:0000313" key="2">
    <source>
        <dbReference type="Proteomes" id="UP001430953"/>
    </source>
</evidence>
<dbReference type="AlphaFoldDB" id="A0AAW2GNL0"/>
<gene>
    <name evidence="1" type="ORF">PUN28_004001</name>
</gene>
<proteinExistence type="predicted"/>
<evidence type="ECO:0008006" key="3">
    <source>
        <dbReference type="Google" id="ProtNLM"/>
    </source>
</evidence>
<dbReference type="Proteomes" id="UP001430953">
    <property type="component" value="Unassembled WGS sequence"/>
</dbReference>
<comment type="caution">
    <text evidence="1">The sequence shown here is derived from an EMBL/GenBank/DDBJ whole genome shotgun (WGS) entry which is preliminary data.</text>
</comment>
<organism evidence="1 2">
    <name type="scientific">Cardiocondyla obscurior</name>
    <dbReference type="NCBI Taxonomy" id="286306"/>
    <lineage>
        <taxon>Eukaryota</taxon>
        <taxon>Metazoa</taxon>
        <taxon>Ecdysozoa</taxon>
        <taxon>Arthropoda</taxon>
        <taxon>Hexapoda</taxon>
        <taxon>Insecta</taxon>
        <taxon>Pterygota</taxon>
        <taxon>Neoptera</taxon>
        <taxon>Endopterygota</taxon>
        <taxon>Hymenoptera</taxon>
        <taxon>Apocrita</taxon>
        <taxon>Aculeata</taxon>
        <taxon>Formicoidea</taxon>
        <taxon>Formicidae</taxon>
        <taxon>Myrmicinae</taxon>
        <taxon>Cardiocondyla</taxon>
    </lineage>
</organism>
<keyword evidence="2" id="KW-1185">Reference proteome</keyword>
<accession>A0AAW2GNL0</accession>
<name>A0AAW2GNL0_9HYME</name>
<dbReference type="EMBL" id="JADYXP020000003">
    <property type="protein sequence ID" value="KAL0128996.1"/>
    <property type="molecule type" value="Genomic_DNA"/>
</dbReference>
<evidence type="ECO:0000313" key="1">
    <source>
        <dbReference type="EMBL" id="KAL0128996.1"/>
    </source>
</evidence>
<reference evidence="1 2" key="1">
    <citation type="submission" date="2023-03" db="EMBL/GenBank/DDBJ databases">
        <title>High recombination rates correlate with genetic variation in Cardiocondyla obscurior ants.</title>
        <authorList>
            <person name="Errbii M."/>
        </authorList>
    </citation>
    <scope>NUCLEOTIDE SEQUENCE [LARGE SCALE GENOMIC DNA]</scope>
    <source>
        <strain evidence="1">Alpha-2009</strain>
        <tissue evidence="1">Whole body</tissue>
    </source>
</reference>
<sequence length="75" mass="8905">MKSSDFFILNFLHLNLCYFRSRSHTNFLILFTRKDEIKKLLHYFLRASANASVCVGCAPRKSWLKERKLKGSYFP</sequence>
<protein>
    <recommendedName>
        <fullName evidence="3">Secreted protein</fullName>
    </recommendedName>
</protein>